<proteinExistence type="predicted"/>
<evidence type="ECO:0000256" key="2">
    <source>
        <dbReference type="ARBA" id="ARBA00023315"/>
    </source>
</evidence>
<evidence type="ECO:0000259" key="3">
    <source>
        <dbReference type="PROSITE" id="PS51186"/>
    </source>
</evidence>
<dbReference type="PANTHER" id="PTHR43877">
    <property type="entry name" value="AMINOALKYLPHOSPHONATE N-ACETYLTRANSFERASE-RELATED-RELATED"/>
    <property type="match status" value="1"/>
</dbReference>
<sequence length="168" mass="17722">MVLITQETPADTDAVAAVHAAAFPTDDEAILVDALRENDAFEPSLSLVAREDDDVVGHVLCTRITVEDAPSIPALTLAPVGVVPEEQGRGIGTSLVEAALDAAAEGGFDLVFLHGDPVFYSRFGFHPAGIRGFENPLETPPEVFMLATVGDDPETGGPLSYPEPFDHI</sequence>
<dbReference type="EMBL" id="LOPV01000072">
    <property type="protein sequence ID" value="KTG30267.1"/>
    <property type="molecule type" value="Genomic_DNA"/>
</dbReference>
<dbReference type="Gene3D" id="3.40.630.30">
    <property type="match status" value="1"/>
</dbReference>
<keyword evidence="5" id="KW-1185">Reference proteome</keyword>
<feature type="domain" description="N-acetyltransferase" evidence="3">
    <location>
        <begin position="2"/>
        <end position="150"/>
    </location>
</feature>
<dbReference type="Proteomes" id="UP000053157">
    <property type="component" value="Unassembled WGS sequence"/>
</dbReference>
<accession>A0A0W1SUX6</accession>
<gene>
    <name evidence="4" type="ORF">AUR66_08775</name>
</gene>
<dbReference type="PROSITE" id="PS51186">
    <property type="entry name" value="GNAT"/>
    <property type="match status" value="1"/>
</dbReference>
<dbReference type="InterPro" id="IPR050832">
    <property type="entry name" value="Bact_Acetyltransf"/>
</dbReference>
<dbReference type="AlphaFoldDB" id="A0A0W1SUX6"/>
<dbReference type="PANTHER" id="PTHR43877:SF1">
    <property type="entry name" value="ACETYLTRANSFERASE"/>
    <property type="match status" value="1"/>
</dbReference>
<keyword evidence="1" id="KW-0808">Transferase</keyword>
<dbReference type="Pfam" id="PF13527">
    <property type="entry name" value="Acetyltransf_9"/>
    <property type="match status" value="1"/>
</dbReference>
<name>A0A0W1SUX6_9EURY</name>
<evidence type="ECO:0000313" key="4">
    <source>
        <dbReference type="EMBL" id="KTG30267.1"/>
    </source>
</evidence>
<dbReference type="InterPro" id="IPR016181">
    <property type="entry name" value="Acyl_CoA_acyltransferase"/>
</dbReference>
<dbReference type="SUPFAM" id="SSF55729">
    <property type="entry name" value="Acyl-CoA N-acyltransferases (Nat)"/>
    <property type="match status" value="1"/>
</dbReference>
<dbReference type="GO" id="GO:0016747">
    <property type="term" value="F:acyltransferase activity, transferring groups other than amino-acyl groups"/>
    <property type="evidence" value="ECO:0007669"/>
    <property type="project" value="InterPro"/>
</dbReference>
<protein>
    <recommendedName>
        <fullName evidence="3">N-acetyltransferase domain-containing protein</fullName>
    </recommendedName>
</protein>
<comment type="caution">
    <text evidence="4">The sequence shown here is derived from an EMBL/GenBank/DDBJ whole genome shotgun (WGS) entry which is preliminary data.</text>
</comment>
<evidence type="ECO:0000313" key="5">
    <source>
        <dbReference type="Proteomes" id="UP000053157"/>
    </source>
</evidence>
<organism evidence="4 5">
    <name type="scientific">Haloferax profundi</name>
    <dbReference type="NCBI Taxonomy" id="1544718"/>
    <lineage>
        <taxon>Archaea</taxon>
        <taxon>Methanobacteriati</taxon>
        <taxon>Methanobacteriota</taxon>
        <taxon>Stenosarchaea group</taxon>
        <taxon>Halobacteria</taxon>
        <taxon>Halobacteriales</taxon>
        <taxon>Haloferacaceae</taxon>
        <taxon>Haloferax</taxon>
    </lineage>
</organism>
<reference evidence="4 5" key="1">
    <citation type="submission" date="2015-12" db="EMBL/GenBank/DDBJ databases">
        <title>Haloferax profundi sp. nov. isolated from the Discovery deep brine-seawater interface in the Red Sea.</title>
        <authorList>
            <person name="Zhang G."/>
            <person name="Stingl U."/>
            <person name="Rashid M."/>
        </authorList>
    </citation>
    <scope>NUCLEOTIDE SEQUENCE [LARGE SCALE GENOMIC DNA]</scope>
    <source>
        <strain evidence="4 5">SB29</strain>
    </source>
</reference>
<dbReference type="CDD" id="cd04301">
    <property type="entry name" value="NAT_SF"/>
    <property type="match status" value="1"/>
</dbReference>
<dbReference type="InterPro" id="IPR000182">
    <property type="entry name" value="GNAT_dom"/>
</dbReference>
<evidence type="ECO:0000256" key="1">
    <source>
        <dbReference type="ARBA" id="ARBA00022679"/>
    </source>
</evidence>
<keyword evidence="2" id="KW-0012">Acyltransferase</keyword>